<keyword evidence="1" id="KW-0472">Membrane</keyword>
<evidence type="ECO:0000313" key="3">
    <source>
        <dbReference type="Proteomes" id="UP000287687"/>
    </source>
</evidence>
<dbReference type="InterPro" id="IPR008620">
    <property type="entry name" value="FixH"/>
</dbReference>
<dbReference type="RefSeq" id="WP_128440598.1">
    <property type="nucleotide sequence ID" value="NZ_SBIP01000001.1"/>
</dbReference>
<sequence>MITRTPEFTGRHMLITTVTFFGVVITVNVTMAYLASSSWSGLVVENTYVASQEFNGKAAAMKAMAASGIVGSLSLKDNAIHYDLRNRDGTPADVDEVVANFKRPVGDHEDFKLALRQTAKGRFEAVHPVSAGDWIVEVTSRREGALVMHEATRIDTAGLDQ</sequence>
<feature type="transmembrane region" description="Helical" evidence="1">
    <location>
        <begin position="12"/>
        <end position="35"/>
    </location>
</feature>
<dbReference type="AlphaFoldDB" id="A0A3S3T2S4"/>
<keyword evidence="3" id="KW-1185">Reference proteome</keyword>
<gene>
    <name evidence="2" type="ORF">EPK99_00025</name>
</gene>
<dbReference type="InterPro" id="IPR018037">
    <property type="entry name" value="FixH_proteobacterial"/>
</dbReference>
<name>A0A3S3T2S4_9HYPH</name>
<evidence type="ECO:0000313" key="2">
    <source>
        <dbReference type="EMBL" id="RWX80770.1"/>
    </source>
</evidence>
<dbReference type="OrthoDB" id="1495896at2"/>
<comment type="caution">
    <text evidence="2">The sequence shown here is derived from an EMBL/GenBank/DDBJ whole genome shotgun (WGS) entry which is preliminary data.</text>
</comment>
<evidence type="ECO:0000256" key="1">
    <source>
        <dbReference type="SAM" id="Phobius"/>
    </source>
</evidence>
<keyword evidence="1" id="KW-0812">Transmembrane</keyword>
<reference evidence="2 3" key="1">
    <citation type="submission" date="2019-01" db="EMBL/GenBank/DDBJ databases">
        <title>The draft genome of Rhizobium sp. 24NR.</title>
        <authorList>
            <person name="Liu L."/>
            <person name="Liang L."/>
            <person name="Shi S."/>
            <person name="Xu L."/>
            <person name="Wang X."/>
            <person name="Li L."/>
            <person name="Zhang X."/>
        </authorList>
    </citation>
    <scope>NUCLEOTIDE SEQUENCE [LARGE SCALE GENOMIC DNA]</scope>
    <source>
        <strain evidence="2 3">24NR</strain>
    </source>
</reference>
<keyword evidence="1" id="KW-1133">Transmembrane helix</keyword>
<proteinExistence type="predicted"/>
<dbReference type="PIRSF" id="PIRSF011386">
    <property type="entry name" value="FixH"/>
    <property type="match status" value="1"/>
</dbReference>
<organism evidence="2 3">
    <name type="scientific">Neorhizobium lilium</name>
    <dbReference type="NCBI Taxonomy" id="2503024"/>
    <lineage>
        <taxon>Bacteria</taxon>
        <taxon>Pseudomonadati</taxon>
        <taxon>Pseudomonadota</taxon>
        <taxon>Alphaproteobacteria</taxon>
        <taxon>Hyphomicrobiales</taxon>
        <taxon>Rhizobiaceae</taxon>
        <taxon>Rhizobium/Agrobacterium group</taxon>
        <taxon>Neorhizobium</taxon>
    </lineage>
</organism>
<dbReference type="Proteomes" id="UP000287687">
    <property type="component" value="Unassembled WGS sequence"/>
</dbReference>
<accession>A0A3S3T2S4</accession>
<protein>
    <submittedName>
        <fullName evidence="2">Cation transporter</fullName>
    </submittedName>
</protein>
<dbReference type="EMBL" id="SBIP01000001">
    <property type="protein sequence ID" value="RWX80770.1"/>
    <property type="molecule type" value="Genomic_DNA"/>
</dbReference>
<dbReference type="Pfam" id="PF05751">
    <property type="entry name" value="FixH"/>
    <property type="match status" value="1"/>
</dbReference>